<dbReference type="EMBL" id="DXEM01000016">
    <property type="protein sequence ID" value="HIX67590.1"/>
    <property type="molecule type" value="Genomic_DNA"/>
</dbReference>
<protein>
    <recommendedName>
        <fullName evidence="2">LiaF transmembrane domain-containing protein</fullName>
    </recommendedName>
</protein>
<evidence type="ECO:0000259" key="2">
    <source>
        <dbReference type="Pfam" id="PF22570"/>
    </source>
</evidence>
<organism evidence="3 4">
    <name type="scientific">Candidatus Anaerostipes excrementavium</name>
    <dbReference type="NCBI Taxonomy" id="2838463"/>
    <lineage>
        <taxon>Bacteria</taxon>
        <taxon>Bacillati</taxon>
        <taxon>Bacillota</taxon>
        <taxon>Clostridia</taxon>
        <taxon>Lachnospirales</taxon>
        <taxon>Lachnospiraceae</taxon>
        <taxon>Anaerostipes</taxon>
    </lineage>
</organism>
<feature type="transmembrane region" description="Helical" evidence="1">
    <location>
        <begin position="81"/>
        <end position="101"/>
    </location>
</feature>
<sequence>MKRKRHDLFWGFVFIILAVILILSQLGLLGDMRIGIWTLLATVFLLSILLKSLFSISFWGILFSIAFLCILYDEPLGITALTPWTVLIAAFLGSVGLSMIFRPKKRQYHRGSGSYSSNKTVYEKSEWIVDDADGASASIHCQCHFSSCIKYVNSPSFTDGFIDCSFGGVKLYFDDAEISGEYAELTVDGSFCGIELFVPKDWVITDQIHTCLSGIDEKNPQSHAGGGKKLILKGRLNFSGITITYI</sequence>
<evidence type="ECO:0000313" key="3">
    <source>
        <dbReference type="EMBL" id="HIX67590.1"/>
    </source>
</evidence>
<feature type="transmembrane region" description="Helical" evidence="1">
    <location>
        <begin position="7"/>
        <end position="28"/>
    </location>
</feature>
<evidence type="ECO:0000256" key="1">
    <source>
        <dbReference type="SAM" id="Phobius"/>
    </source>
</evidence>
<gene>
    <name evidence="3" type="ORF">H9735_05610</name>
</gene>
<dbReference type="Pfam" id="PF22570">
    <property type="entry name" value="LiaF-TM"/>
    <property type="match status" value="1"/>
</dbReference>
<feature type="transmembrane region" description="Helical" evidence="1">
    <location>
        <begin position="57"/>
        <end position="75"/>
    </location>
</feature>
<comment type="caution">
    <text evidence="3">The sequence shown here is derived from an EMBL/GenBank/DDBJ whole genome shotgun (WGS) entry which is preliminary data.</text>
</comment>
<evidence type="ECO:0000313" key="4">
    <source>
        <dbReference type="Proteomes" id="UP000886721"/>
    </source>
</evidence>
<dbReference type="InterPro" id="IPR054331">
    <property type="entry name" value="LiaF_TM"/>
</dbReference>
<proteinExistence type="predicted"/>
<dbReference type="Proteomes" id="UP000886721">
    <property type="component" value="Unassembled WGS sequence"/>
</dbReference>
<reference evidence="3" key="1">
    <citation type="journal article" date="2021" name="PeerJ">
        <title>Extensive microbial diversity within the chicken gut microbiome revealed by metagenomics and culture.</title>
        <authorList>
            <person name="Gilroy R."/>
            <person name="Ravi A."/>
            <person name="Getino M."/>
            <person name="Pursley I."/>
            <person name="Horton D.L."/>
            <person name="Alikhan N.F."/>
            <person name="Baker D."/>
            <person name="Gharbi K."/>
            <person name="Hall N."/>
            <person name="Watson M."/>
            <person name="Adriaenssens E.M."/>
            <person name="Foster-Nyarko E."/>
            <person name="Jarju S."/>
            <person name="Secka A."/>
            <person name="Antonio M."/>
            <person name="Oren A."/>
            <person name="Chaudhuri R.R."/>
            <person name="La Ragione R."/>
            <person name="Hildebrand F."/>
            <person name="Pallen M.J."/>
        </authorList>
    </citation>
    <scope>NUCLEOTIDE SEQUENCE</scope>
    <source>
        <strain evidence="3">CHK191-13928</strain>
    </source>
</reference>
<accession>A0A9D1WVI6</accession>
<keyword evidence="1" id="KW-1133">Transmembrane helix</keyword>
<keyword evidence="1" id="KW-0812">Transmembrane</keyword>
<feature type="domain" description="LiaF transmembrane" evidence="2">
    <location>
        <begin position="9"/>
        <end position="106"/>
    </location>
</feature>
<feature type="transmembrane region" description="Helical" evidence="1">
    <location>
        <begin position="34"/>
        <end position="50"/>
    </location>
</feature>
<name>A0A9D1WVI6_9FIRM</name>
<keyword evidence="1" id="KW-0472">Membrane</keyword>
<reference evidence="3" key="2">
    <citation type="submission" date="2021-04" db="EMBL/GenBank/DDBJ databases">
        <authorList>
            <person name="Gilroy R."/>
        </authorList>
    </citation>
    <scope>NUCLEOTIDE SEQUENCE</scope>
    <source>
        <strain evidence="3">CHK191-13928</strain>
    </source>
</reference>
<dbReference type="AlphaFoldDB" id="A0A9D1WVI6"/>